<keyword evidence="17" id="KW-1185">Reference proteome</keyword>
<evidence type="ECO:0000313" key="17">
    <source>
        <dbReference type="Proteomes" id="UP000183685"/>
    </source>
</evidence>
<evidence type="ECO:0000256" key="12">
    <source>
        <dbReference type="RuleBase" id="RU362049"/>
    </source>
</evidence>
<protein>
    <recommendedName>
        <fullName evidence="4 10">L-aspartate oxidase</fullName>
        <ecNumber evidence="4 10">1.4.3.16</ecNumber>
    </recommendedName>
</protein>
<dbReference type="Gene3D" id="3.90.700.10">
    <property type="entry name" value="Succinate dehydrogenase/fumarate reductase flavoprotein, catalytic domain"/>
    <property type="match status" value="1"/>
</dbReference>
<comment type="similarity">
    <text evidence="3 12">Belongs to the FAD-dependent oxidoreductase 2 family. NadB subfamily.</text>
</comment>
<comment type="pathway">
    <text evidence="2 12">Cofactor biosynthesis; NAD(+) biosynthesis; iminoaspartate from L-aspartate (oxidase route): step 1/1.</text>
</comment>
<dbReference type="Gene3D" id="3.50.50.60">
    <property type="entry name" value="FAD/NAD(P)-binding domain"/>
    <property type="match status" value="1"/>
</dbReference>
<dbReference type="SUPFAM" id="SSF56425">
    <property type="entry name" value="Succinate dehydrogenase/fumarate reductase flavoprotein, catalytic domain"/>
    <property type="match status" value="1"/>
</dbReference>
<dbReference type="STRING" id="637679.GCA_001550055_00422"/>
<evidence type="ECO:0000256" key="2">
    <source>
        <dbReference type="ARBA" id="ARBA00004950"/>
    </source>
</evidence>
<dbReference type="GO" id="GO:0005737">
    <property type="term" value="C:cytoplasm"/>
    <property type="evidence" value="ECO:0007669"/>
    <property type="project" value="UniProtKB-SubCell"/>
</dbReference>
<dbReference type="InterPro" id="IPR037099">
    <property type="entry name" value="Fum_R/Succ_DH_flav-like_C_sf"/>
</dbReference>
<dbReference type="FunFam" id="1.20.58.100:FF:000002">
    <property type="entry name" value="L-aspartate oxidase"/>
    <property type="match status" value="1"/>
</dbReference>
<keyword evidence="7 12" id="KW-0274">FAD</keyword>
<dbReference type="RefSeq" id="WP_068308398.1">
    <property type="nucleotide sequence ID" value="NZ_FNAK01000001.1"/>
</dbReference>
<comment type="function">
    <text evidence="12">Catalyzes the oxidation of L-aspartate to iminoaspartate.</text>
</comment>
<dbReference type="EMBL" id="FNAK01000001">
    <property type="protein sequence ID" value="SDD36200.1"/>
    <property type="molecule type" value="Genomic_DNA"/>
</dbReference>
<keyword evidence="13" id="KW-0175">Coiled coil</keyword>
<name>A0A1G6U494_9PROT</name>
<dbReference type="SUPFAM" id="SSF46977">
    <property type="entry name" value="Succinate dehydrogenase/fumarate reductase flavoprotein C-terminal domain"/>
    <property type="match status" value="1"/>
</dbReference>
<accession>A0A1G6U494</accession>
<evidence type="ECO:0000256" key="5">
    <source>
        <dbReference type="ARBA" id="ARBA00022630"/>
    </source>
</evidence>
<dbReference type="PANTHER" id="PTHR42716:SF2">
    <property type="entry name" value="L-ASPARTATE OXIDASE, CHLOROPLASTIC"/>
    <property type="match status" value="1"/>
</dbReference>
<dbReference type="Pfam" id="PF02910">
    <property type="entry name" value="Succ_DH_flav_C"/>
    <property type="match status" value="1"/>
</dbReference>
<gene>
    <name evidence="16" type="ORF">SAMN04488071_0467</name>
</gene>
<sequence>MRRIYDVVIVGSGAAGLTAALKLAPHMRVAVLSKGEMSGGSTRWAQGGIAAVLEATDSIQSHIDDTLIAGAGLCDEEAVRYVVERGREAIEGLINLGVEFDKANSVHEDGYDYHLTREGGHSHRRIIHAADATGQAVQKTLNQRVLDEPNIDVYEHHIAIDIITNRHLKNPGDYNDQAHGVYVLNLEKGRVETFSARATIIASGGASRVYLYSSNPDASTGDGIAMAWRAGCRVTNMEFNQFHPTCLYHPDAKTFLITEAMRGEGAVLRLKDGTRFMPGYDKRKELAPRDIVARAIDSEMKRTGEECVWLDITHKDADFVISHFPTIYRHCLALGIDITKDWIPVVPAAHYTCGGIHVDMHARTGLDRLYAAGECSHTGLHGANRMASNSLLECLVLGNAAADDILDKIDDLPSAAMARDWDESQVSDSDEMVVVTHNWKELRRFMWDYVGIVRTDKRLARAKRRVDLLAAEIQEYYGNFRVTADLLELRNLVTVADLIVRSAQMRKESRGLHFTSDYPKLADEPRDTTLIPFGHAVSDRVA</sequence>
<feature type="active site" description="Proton acceptor" evidence="11">
    <location>
        <position position="289"/>
    </location>
</feature>
<feature type="domain" description="FAD-dependent oxidoreductase 2 FAD-binding" evidence="14">
    <location>
        <begin position="6"/>
        <end position="391"/>
    </location>
</feature>
<dbReference type="UniPathway" id="UPA00253">
    <property type="reaction ID" value="UER00326"/>
</dbReference>
<reference evidence="16 17" key="1">
    <citation type="submission" date="2016-10" db="EMBL/GenBank/DDBJ databases">
        <authorList>
            <person name="de Groot N.N."/>
        </authorList>
    </citation>
    <scope>NUCLEOTIDE SEQUENCE [LARGE SCALE GENOMIC DNA]</scope>
    <source>
        <strain evidence="16 17">CGMCC 1.9109</strain>
    </source>
</reference>
<proteinExistence type="inferred from homology"/>
<evidence type="ECO:0000256" key="10">
    <source>
        <dbReference type="NCBIfam" id="TIGR00551"/>
    </source>
</evidence>
<evidence type="ECO:0000256" key="11">
    <source>
        <dbReference type="PIRSR" id="PIRSR000171-1"/>
    </source>
</evidence>
<dbReference type="InterPro" id="IPR003953">
    <property type="entry name" value="FAD-dep_OxRdtase_2_FAD-bd"/>
</dbReference>
<dbReference type="EC" id="1.4.3.16" evidence="4 10"/>
<keyword evidence="5 12" id="KW-0285">Flavoprotein</keyword>
<dbReference type="OrthoDB" id="9806724at2"/>
<comment type="subcellular location">
    <subcellularLocation>
        <location evidence="12">Cytoplasm</location>
    </subcellularLocation>
</comment>
<comment type="catalytic activity">
    <reaction evidence="9">
        <text>L-aspartate + O2 = iminosuccinate + H2O2</text>
        <dbReference type="Rhea" id="RHEA:25876"/>
        <dbReference type="ChEBI" id="CHEBI:15379"/>
        <dbReference type="ChEBI" id="CHEBI:16240"/>
        <dbReference type="ChEBI" id="CHEBI:29991"/>
        <dbReference type="ChEBI" id="CHEBI:77875"/>
        <dbReference type="EC" id="1.4.3.16"/>
    </reaction>
    <physiologicalReaction direction="left-to-right" evidence="9">
        <dbReference type="Rhea" id="RHEA:25877"/>
    </physiologicalReaction>
</comment>
<evidence type="ECO:0000256" key="13">
    <source>
        <dbReference type="SAM" id="Coils"/>
    </source>
</evidence>
<evidence type="ECO:0000259" key="15">
    <source>
        <dbReference type="Pfam" id="PF02910"/>
    </source>
</evidence>
<dbReference type="NCBIfam" id="TIGR00551">
    <property type="entry name" value="nadB"/>
    <property type="match status" value="1"/>
</dbReference>
<comment type="cofactor">
    <cofactor evidence="1 12">
        <name>FAD</name>
        <dbReference type="ChEBI" id="CHEBI:57692"/>
    </cofactor>
</comment>
<evidence type="ECO:0000256" key="8">
    <source>
        <dbReference type="ARBA" id="ARBA00023002"/>
    </source>
</evidence>
<evidence type="ECO:0000256" key="9">
    <source>
        <dbReference type="ARBA" id="ARBA00048305"/>
    </source>
</evidence>
<dbReference type="GO" id="GO:0008734">
    <property type="term" value="F:L-aspartate oxidase activity"/>
    <property type="evidence" value="ECO:0007669"/>
    <property type="project" value="UniProtKB-UniRule"/>
</dbReference>
<evidence type="ECO:0000313" key="16">
    <source>
        <dbReference type="EMBL" id="SDD36200.1"/>
    </source>
</evidence>
<dbReference type="PANTHER" id="PTHR42716">
    <property type="entry name" value="L-ASPARTATE OXIDASE"/>
    <property type="match status" value="1"/>
</dbReference>
<dbReference type="NCBIfam" id="NF006567">
    <property type="entry name" value="PRK09077.1"/>
    <property type="match status" value="1"/>
</dbReference>
<evidence type="ECO:0000256" key="1">
    <source>
        <dbReference type="ARBA" id="ARBA00001974"/>
    </source>
</evidence>
<dbReference type="InterPro" id="IPR015939">
    <property type="entry name" value="Fum_Rdtase/Succ_DH_flav-like_C"/>
</dbReference>
<dbReference type="AlphaFoldDB" id="A0A1G6U494"/>
<evidence type="ECO:0000256" key="4">
    <source>
        <dbReference type="ARBA" id="ARBA00012173"/>
    </source>
</evidence>
<dbReference type="PRINTS" id="PR00368">
    <property type="entry name" value="FADPNR"/>
</dbReference>
<dbReference type="InterPro" id="IPR005288">
    <property type="entry name" value="NadB"/>
</dbReference>
<dbReference type="Pfam" id="PF00890">
    <property type="entry name" value="FAD_binding_2"/>
    <property type="match status" value="1"/>
</dbReference>
<feature type="domain" description="Fumarate reductase/succinate dehydrogenase flavoprotein-like C-terminal" evidence="15">
    <location>
        <begin position="440"/>
        <end position="524"/>
    </location>
</feature>
<dbReference type="InterPro" id="IPR027477">
    <property type="entry name" value="Succ_DH/fumarate_Rdtase_cat_sf"/>
</dbReference>
<evidence type="ECO:0000256" key="6">
    <source>
        <dbReference type="ARBA" id="ARBA00022642"/>
    </source>
</evidence>
<dbReference type="FunFam" id="3.90.700.10:FF:000002">
    <property type="entry name" value="L-aspartate oxidase"/>
    <property type="match status" value="1"/>
</dbReference>
<dbReference type="GO" id="GO:0034628">
    <property type="term" value="P:'de novo' NAD+ biosynthetic process from L-aspartate"/>
    <property type="evidence" value="ECO:0007669"/>
    <property type="project" value="TreeGrafter"/>
</dbReference>
<keyword evidence="6 12" id="KW-0662">Pyridine nucleotide biosynthesis</keyword>
<organism evidence="16 17">
    <name type="scientific">Kordiimonas lacus</name>
    <dbReference type="NCBI Taxonomy" id="637679"/>
    <lineage>
        <taxon>Bacteria</taxon>
        <taxon>Pseudomonadati</taxon>
        <taxon>Pseudomonadota</taxon>
        <taxon>Alphaproteobacteria</taxon>
        <taxon>Kordiimonadales</taxon>
        <taxon>Kordiimonadaceae</taxon>
        <taxon>Kordiimonas</taxon>
    </lineage>
</organism>
<dbReference type="Proteomes" id="UP000183685">
    <property type="component" value="Unassembled WGS sequence"/>
</dbReference>
<dbReference type="PIRSF" id="PIRSF000171">
    <property type="entry name" value="SDHA_APRA_LASPO"/>
    <property type="match status" value="1"/>
</dbReference>
<evidence type="ECO:0000256" key="3">
    <source>
        <dbReference type="ARBA" id="ARBA00008562"/>
    </source>
</evidence>
<evidence type="ECO:0000259" key="14">
    <source>
        <dbReference type="Pfam" id="PF00890"/>
    </source>
</evidence>
<dbReference type="InterPro" id="IPR036188">
    <property type="entry name" value="FAD/NAD-bd_sf"/>
</dbReference>
<evidence type="ECO:0000256" key="7">
    <source>
        <dbReference type="ARBA" id="ARBA00022827"/>
    </source>
</evidence>
<keyword evidence="8 12" id="KW-0560">Oxidoreductase</keyword>
<dbReference type="Gene3D" id="1.20.58.100">
    <property type="entry name" value="Fumarate reductase/succinate dehydrogenase flavoprotein-like, C-terminal domain"/>
    <property type="match status" value="1"/>
</dbReference>
<feature type="coiled-coil region" evidence="13">
    <location>
        <begin position="452"/>
        <end position="479"/>
    </location>
</feature>
<dbReference type="SUPFAM" id="SSF51905">
    <property type="entry name" value="FAD/NAD(P)-binding domain"/>
    <property type="match status" value="1"/>
</dbReference>